<proteinExistence type="predicted"/>
<protein>
    <submittedName>
        <fullName evidence="1">Uncharacterized protein</fullName>
    </submittedName>
</protein>
<dbReference type="EMBL" id="GBRH01262713">
    <property type="protein sequence ID" value="JAD35182.1"/>
    <property type="molecule type" value="Transcribed_RNA"/>
</dbReference>
<organism evidence="1">
    <name type="scientific">Arundo donax</name>
    <name type="common">Giant reed</name>
    <name type="synonym">Donax arundinaceus</name>
    <dbReference type="NCBI Taxonomy" id="35708"/>
    <lineage>
        <taxon>Eukaryota</taxon>
        <taxon>Viridiplantae</taxon>
        <taxon>Streptophyta</taxon>
        <taxon>Embryophyta</taxon>
        <taxon>Tracheophyta</taxon>
        <taxon>Spermatophyta</taxon>
        <taxon>Magnoliopsida</taxon>
        <taxon>Liliopsida</taxon>
        <taxon>Poales</taxon>
        <taxon>Poaceae</taxon>
        <taxon>PACMAD clade</taxon>
        <taxon>Arundinoideae</taxon>
        <taxon>Arundineae</taxon>
        <taxon>Arundo</taxon>
    </lineage>
</organism>
<dbReference type="AlphaFoldDB" id="A0A0A8ZK03"/>
<reference evidence="1" key="1">
    <citation type="submission" date="2014-09" db="EMBL/GenBank/DDBJ databases">
        <authorList>
            <person name="Magalhaes I.L.F."/>
            <person name="Oliveira U."/>
            <person name="Santos F.R."/>
            <person name="Vidigal T.H.D.A."/>
            <person name="Brescovit A.D."/>
            <person name="Santos A.J."/>
        </authorList>
    </citation>
    <scope>NUCLEOTIDE SEQUENCE</scope>
    <source>
        <tissue evidence="1">Shoot tissue taken approximately 20 cm above the soil surface</tissue>
    </source>
</reference>
<accession>A0A0A8ZK03</accession>
<evidence type="ECO:0000313" key="1">
    <source>
        <dbReference type="EMBL" id="JAD35182.1"/>
    </source>
</evidence>
<sequence>MEVVAGRNALPKSKVQVRMNVNVGNYCR</sequence>
<name>A0A0A8ZK03_ARUDO</name>
<reference evidence="1" key="2">
    <citation type="journal article" date="2015" name="Data Brief">
        <title>Shoot transcriptome of the giant reed, Arundo donax.</title>
        <authorList>
            <person name="Barrero R.A."/>
            <person name="Guerrero F.D."/>
            <person name="Moolhuijzen P."/>
            <person name="Goolsby J.A."/>
            <person name="Tidwell J."/>
            <person name="Bellgard S.E."/>
            <person name="Bellgard M.I."/>
        </authorList>
    </citation>
    <scope>NUCLEOTIDE SEQUENCE</scope>
    <source>
        <tissue evidence="1">Shoot tissue taken approximately 20 cm above the soil surface</tissue>
    </source>
</reference>